<dbReference type="InterPro" id="IPR027417">
    <property type="entry name" value="P-loop_NTPase"/>
</dbReference>
<dbReference type="InterPro" id="IPR041451">
    <property type="entry name" value="RecD2_SH13"/>
</dbReference>
<evidence type="ECO:0000313" key="7">
    <source>
        <dbReference type="Proteomes" id="UP000644115"/>
    </source>
</evidence>
<organism evidence="6 7">
    <name type="scientific">Lentihominibacter faecis</name>
    <dbReference type="NCBI Taxonomy" id="2764712"/>
    <lineage>
        <taxon>Bacteria</taxon>
        <taxon>Bacillati</taxon>
        <taxon>Bacillota</taxon>
        <taxon>Clostridia</taxon>
        <taxon>Peptostreptococcales</taxon>
        <taxon>Anaerovoracaceae</taxon>
        <taxon>Lentihominibacter</taxon>
    </lineage>
</organism>
<dbReference type="InterPro" id="IPR050534">
    <property type="entry name" value="Coronavir_polyprotein_1ab"/>
</dbReference>
<feature type="domain" description="Helix-hairpin-helix DNA-binding motif class 1" evidence="4">
    <location>
        <begin position="81"/>
        <end position="102"/>
    </location>
</feature>
<dbReference type="SMART" id="SM00382">
    <property type="entry name" value="AAA"/>
    <property type="match status" value="1"/>
</dbReference>
<dbReference type="GO" id="GO:0043139">
    <property type="term" value="F:5'-3' DNA helicase activity"/>
    <property type="evidence" value="ECO:0007669"/>
    <property type="project" value="UniProtKB-UniRule"/>
</dbReference>
<dbReference type="GO" id="GO:0003677">
    <property type="term" value="F:DNA binding"/>
    <property type="evidence" value="ECO:0007669"/>
    <property type="project" value="UniProtKB-UniRule"/>
</dbReference>
<dbReference type="Pfam" id="PF14490">
    <property type="entry name" value="HHH_RecD2"/>
    <property type="match status" value="1"/>
</dbReference>
<keyword evidence="7" id="KW-1185">Reference proteome</keyword>
<dbReference type="Pfam" id="PF18335">
    <property type="entry name" value="SH3_13"/>
    <property type="match status" value="1"/>
</dbReference>
<dbReference type="InterPro" id="IPR029493">
    <property type="entry name" value="RecD2-like_HHH"/>
</dbReference>
<dbReference type="Gene3D" id="3.40.50.300">
    <property type="entry name" value="P-loop containing nucleotide triphosphate hydrolases"/>
    <property type="match status" value="2"/>
</dbReference>
<dbReference type="AlphaFoldDB" id="A0A923NB89"/>
<evidence type="ECO:0000256" key="2">
    <source>
        <dbReference type="ARBA" id="ARBA00022840"/>
    </source>
</evidence>
<dbReference type="SUPFAM" id="SSF52540">
    <property type="entry name" value="P-loop containing nucleoside triphosphate hydrolases"/>
    <property type="match status" value="1"/>
</dbReference>
<dbReference type="CDD" id="cd18809">
    <property type="entry name" value="SF1_C_RecD"/>
    <property type="match status" value="1"/>
</dbReference>
<dbReference type="EMBL" id="JACRWC010000077">
    <property type="protein sequence ID" value="MBC5999595.1"/>
    <property type="molecule type" value="Genomic_DNA"/>
</dbReference>
<proteinExistence type="inferred from homology"/>
<dbReference type="InterPro" id="IPR010994">
    <property type="entry name" value="RuvA_2-like"/>
</dbReference>
<accession>A0A923NB89</accession>
<keyword evidence="1 3" id="KW-0547">Nucleotide-binding</keyword>
<feature type="binding site" evidence="3">
    <location>
        <begin position="343"/>
        <end position="347"/>
    </location>
    <ligand>
        <name>ATP</name>
        <dbReference type="ChEBI" id="CHEBI:30616"/>
    </ligand>
</feature>
<dbReference type="CDD" id="cd17933">
    <property type="entry name" value="DEXSc_RecD-like"/>
    <property type="match status" value="1"/>
</dbReference>
<keyword evidence="3 6" id="KW-0347">Helicase</keyword>
<dbReference type="PANTHER" id="PTHR43788">
    <property type="entry name" value="DNA2/NAM7 HELICASE FAMILY MEMBER"/>
    <property type="match status" value="1"/>
</dbReference>
<dbReference type="Pfam" id="PF23139">
    <property type="entry name" value="OB_YrrC"/>
    <property type="match status" value="1"/>
</dbReference>
<comment type="catalytic activity">
    <reaction evidence="3">
        <text>ATP + H2O = ADP + phosphate + H(+)</text>
        <dbReference type="Rhea" id="RHEA:13065"/>
        <dbReference type="ChEBI" id="CHEBI:15377"/>
        <dbReference type="ChEBI" id="CHEBI:15378"/>
        <dbReference type="ChEBI" id="CHEBI:30616"/>
        <dbReference type="ChEBI" id="CHEBI:43474"/>
        <dbReference type="ChEBI" id="CHEBI:456216"/>
        <dbReference type="EC" id="5.6.2.3"/>
    </reaction>
</comment>
<dbReference type="InterPro" id="IPR003593">
    <property type="entry name" value="AAA+_ATPase"/>
</dbReference>
<keyword evidence="3" id="KW-0413">Isomerase</keyword>
<dbReference type="InterPro" id="IPR006345">
    <property type="entry name" value="RecD2"/>
</dbReference>
<dbReference type="EC" id="5.6.2.3" evidence="3"/>
<feature type="domain" description="AAA+ ATPase" evidence="5">
    <location>
        <begin position="332"/>
        <end position="476"/>
    </location>
</feature>
<keyword evidence="2 3" id="KW-0067">ATP-binding</keyword>
<sequence>MEEYKGTIAEIIFHNNENGYTVAVFETELEAFTVVGNLPAVSVGRHYRLRGEFTMHPTYGEQFAIREFEEELPSTEDGIRDFLASGAMKGVGRKTAAAIVERFGENTLQVIEEDPGQLCGISGIGPKTAAKISEAFKQHREFANITLYLQNYGINSHYAMKLYEVYGADTIQAIEENPYQLVDDIFGIGFKKADKIAEKMGIAHDDRFRIQSGIKFTLTYFAGEGNTFLPQEELCEKTGQMLDLPMQQIEDNIAEMAFTGEIHVENLDNRTVVFLMPYYLAEQNVCKCLSMINDAGLKPVAGKIDSLIQRTERSTGIFLSENQKHAVTSSLKMGVSVITGGPGTGKTTIINTIINILEDSGLKTAIAAPTGRAAKRITETSGHYASTIHRLLEYYFSESENRMRFGRTKENPLEYDAIIVDEASMIDLLLMNGLVSAIRPGTRLIIVGDSDQLPSVGAGNVLRDIIDSEYIYCTKLTEIFRQAKESMIVVNAHRINKGEYPDCNARDKDFFLLHRSREKDMLQTIKELCLTRLPDYYTDLSPVADIQVLTPVRKGLLGSINLNKELQEVLNPPNEALEEKTFGDRTFREGDKVMQIKNNYQMAWKNLEDFTEGEGVFNGDVGFIRKVDREFNELTVVYDEVRYVTYHFNQLEELELAYAVTVHKSQGSEFPIVIMPISWFPPMLATRNLLYTGVTRGKRVVVLVGSQNKLEGMVDNNRIKERYSGLVYRLRRIFSMETAGGDADDFDQMDQ</sequence>
<comment type="function">
    <text evidence="3">DNA-dependent ATPase and ATP-dependent 5'-3' DNA helicase. Has no activity on blunt DNA or DNA with 3'-overhangs, requires at least 10 bases of 5'-ssDNA for helicase activity.</text>
</comment>
<dbReference type="Pfam" id="PF13245">
    <property type="entry name" value="AAA_19"/>
    <property type="match status" value="1"/>
</dbReference>
<reference evidence="6" key="1">
    <citation type="submission" date="2020-08" db="EMBL/GenBank/DDBJ databases">
        <authorList>
            <person name="Liu C."/>
            <person name="Sun Q."/>
        </authorList>
    </citation>
    <scope>NUCLEOTIDE SEQUENCE</scope>
    <source>
        <strain evidence="6">BX16</strain>
    </source>
</reference>
<evidence type="ECO:0000256" key="1">
    <source>
        <dbReference type="ARBA" id="ARBA00022741"/>
    </source>
</evidence>
<dbReference type="Gene3D" id="1.10.10.2220">
    <property type="match status" value="1"/>
</dbReference>
<dbReference type="SUPFAM" id="SSF47781">
    <property type="entry name" value="RuvA domain 2-like"/>
    <property type="match status" value="1"/>
</dbReference>
<comment type="caution">
    <text evidence="6">The sequence shown here is derived from an EMBL/GenBank/DDBJ whole genome shotgun (WGS) entry which is preliminary data.</text>
</comment>
<name>A0A923NB89_9FIRM</name>
<feature type="domain" description="Helix-hairpin-helix DNA-binding motif class 1" evidence="4">
    <location>
        <begin position="180"/>
        <end position="199"/>
    </location>
</feature>
<keyword evidence="3" id="KW-0238">DNA-binding</keyword>
<dbReference type="GO" id="GO:0017116">
    <property type="term" value="F:single-stranded DNA helicase activity"/>
    <property type="evidence" value="ECO:0007669"/>
    <property type="project" value="TreeGrafter"/>
</dbReference>
<dbReference type="SMART" id="SM00278">
    <property type="entry name" value="HhH1"/>
    <property type="match status" value="3"/>
</dbReference>
<dbReference type="GO" id="GO:0005524">
    <property type="term" value="F:ATP binding"/>
    <property type="evidence" value="ECO:0007669"/>
    <property type="project" value="UniProtKB-UniRule"/>
</dbReference>
<feature type="domain" description="Helix-hairpin-helix DNA-binding motif class 1" evidence="4">
    <location>
        <begin position="116"/>
        <end position="135"/>
    </location>
</feature>
<dbReference type="HAMAP" id="MF_01488">
    <property type="entry name" value="RecD2"/>
    <property type="match status" value="1"/>
</dbReference>
<dbReference type="InterPro" id="IPR055446">
    <property type="entry name" value="RecD2_N_OB"/>
</dbReference>
<gene>
    <name evidence="3" type="primary">recD2</name>
    <name evidence="6" type="ORF">H8876_06245</name>
</gene>
<dbReference type="GO" id="GO:0016787">
    <property type="term" value="F:hydrolase activity"/>
    <property type="evidence" value="ECO:0007669"/>
    <property type="project" value="UniProtKB-KW"/>
</dbReference>
<dbReference type="GO" id="GO:0006310">
    <property type="term" value="P:DNA recombination"/>
    <property type="evidence" value="ECO:0007669"/>
    <property type="project" value="InterPro"/>
</dbReference>
<dbReference type="PANTHER" id="PTHR43788:SF6">
    <property type="entry name" value="DNA HELICASE B"/>
    <property type="match status" value="1"/>
</dbReference>
<dbReference type="Pfam" id="PF14520">
    <property type="entry name" value="HHH_5"/>
    <property type="match status" value="1"/>
</dbReference>
<dbReference type="Gene3D" id="2.30.30.940">
    <property type="match status" value="1"/>
</dbReference>
<evidence type="ECO:0000259" key="5">
    <source>
        <dbReference type="SMART" id="SM00382"/>
    </source>
</evidence>
<dbReference type="InterPro" id="IPR027785">
    <property type="entry name" value="UvrD-like_helicase_C"/>
</dbReference>
<dbReference type="Gene3D" id="1.10.150.20">
    <property type="entry name" value="5' to 3' exonuclease, C-terminal subdomain"/>
    <property type="match status" value="1"/>
</dbReference>
<protein>
    <recommendedName>
        <fullName evidence="3">ATP-dependent RecD2 DNA helicase</fullName>
        <ecNumber evidence="3">5.6.2.3</ecNumber>
    </recommendedName>
    <alternativeName>
        <fullName evidence="3">DNA 5'-3' helicase subunit RecD2</fullName>
    </alternativeName>
</protein>
<dbReference type="NCBIfam" id="TIGR01448">
    <property type="entry name" value="recD_rel"/>
    <property type="match status" value="1"/>
</dbReference>
<dbReference type="GO" id="GO:0009338">
    <property type="term" value="C:exodeoxyribonuclease V complex"/>
    <property type="evidence" value="ECO:0007669"/>
    <property type="project" value="TreeGrafter"/>
</dbReference>
<dbReference type="GO" id="GO:0006281">
    <property type="term" value="P:DNA repair"/>
    <property type="evidence" value="ECO:0007669"/>
    <property type="project" value="InterPro"/>
</dbReference>
<evidence type="ECO:0000256" key="3">
    <source>
        <dbReference type="HAMAP-Rule" id="MF_01488"/>
    </source>
</evidence>
<comment type="similarity">
    <text evidence="3">Belongs to the RecD family. RecD2 subfamily.</text>
</comment>
<dbReference type="Pfam" id="PF13538">
    <property type="entry name" value="UvrD_C_2"/>
    <property type="match status" value="1"/>
</dbReference>
<dbReference type="Proteomes" id="UP000644115">
    <property type="component" value="Unassembled WGS sequence"/>
</dbReference>
<dbReference type="InterPro" id="IPR003583">
    <property type="entry name" value="Hlx-hairpin-Hlx_DNA-bd_motif"/>
</dbReference>
<evidence type="ECO:0000313" key="6">
    <source>
        <dbReference type="EMBL" id="MBC5999595.1"/>
    </source>
</evidence>
<keyword evidence="3" id="KW-0378">Hydrolase</keyword>
<evidence type="ECO:0000259" key="4">
    <source>
        <dbReference type="SMART" id="SM00278"/>
    </source>
</evidence>